<feature type="compositionally biased region" description="Basic and acidic residues" evidence="1">
    <location>
        <begin position="182"/>
        <end position="206"/>
    </location>
</feature>
<comment type="caution">
    <text evidence="2">The sequence shown here is derived from an EMBL/GenBank/DDBJ whole genome shotgun (WGS) entry which is preliminary data.</text>
</comment>
<feature type="compositionally biased region" description="Basic and acidic residues" evidence="1">
    <location>
        <begin position="113"/>
        <end position="175"/>
    </location>
</feature>
<keyword evidence="3" id="KW-1185">Reference proteome</keyword>
<evidence type="ECO:0000313" key="2">
    <source>
        <dbReference type="EMBL" id="GIQ84208.1"/>
    </source>
</evidence>
<dbReference type="Proteomes" id="UP000265618">
    <property type="component" value="Unassembled WGS sequence"/>
</dbReference>
<reference evidence="2 3" key="1">
    <citation type="journal article" date="2018" name="PLoS ONE">
        <title>The draft genome of Kipferlia bialata reveals reductive genome evolution in fornicate parasites.</title>
        <authorList>
            <person name="Tanifuji G."/>
            <person name="Takabayashi S."/>
            <person name="Kume K."/>
            <person name="Takagi M."/>
            <person name="Nakayama T."/>
            <person name="Kamikawa R."/>
            <person name="Inagaki Y."/>
            <person name="Hashimoto T."/>
        </authorList>
    </citation>
    <scope>NUCLEOTIDE SEQUENCE [LARGE SCALE GENOMIC DNA]</scope>
    <source>
        <strain evidence="2">NY0173</strain>
    </source>
</reference>
<dbReference type="AlphaFoldDB" id="A0A9K3GIE1"/>
<accession>A0A9K3GIE1</accession>
<feature type="region of interest" description="Disordered" evidence="1">
    <location>
        <begin position="292"/>
        <end position="330"/>
    </location>
</feature>
<name>A0A9K3GIE1_9EUKA</name>
<evidence type="ECO:0000256" key="1">
    <source>
        <dbReference type="SAM" id="MobiDB-lite"/>
    </source>
</evidence>
<sequence>MYAAEAEQDGEIDALGDDRVLSECGTEMDPESARGTGPAPARQGRPSLDLSTIAEHGTLPPRPPKHTQAQAEPGRQMVFSKDEETELQRAQDVLLKRMMELICVAPEWEEEGERERAAMHERERNAEIAERDRMERERAVYEQEEREREARRNTYGEDKGLRKPTKEREREKERESEEGEPETPREREKEREREREREKERERQYEADEWVPTHTERHTLTMNTLQTLQPDGDEERERESSVTGSSTLRLSGKRDFPAFFYTDRAKALLSSQTDIDRSLRYGLGTQKPLRVAKVPKPLSAMDRGTGQDKAMPPQPLPPISRGSRDRERRR</sequence>
<organism evidence="2 3">
    <name type="scientific">Kipferlia bialata</name>
    <dbReference type="NCBI Taxonomy" id="797122"/>
    <lineage>
        <taxon>Eukaryota</taxon>
        <taxon>Metamonada</taxon>
        <taxon>Carpediemonas-like organisms</taxon>
        <taxon>Kipferlia</taxon>
    </lineage>
</organism>
<protein>
    <submittedName>
        <fullName evidence="2">Uncharacterized protein</fullName>
    </submittedName>
</protein>
<feature type="region of interest" description="Disordered" evidence="1">
    <location>
        <begin position="23"/>
        <end position="87"/>
    </location>
</feature>
<feature type="compositionally biased region" description="Polar residues" evidence="1">
    <location>
        <begin position="220"/>
        <end position="229"/>
    </location>
</feature>
<evidence type="ECO:0000313" key="3">
    <source>
        <dbReference type="Proteomes" id="UP000265618"/>
    </source>
</evidence>
<proteinExistence type="predicted"/>
<dbReference type="EMBL" id="BDIP01001350">
    <property type="protein sequence ID" value="GIQ84208.1"/>
    <property type="molecule type" value="Genomic_DNA"/>
</dbReference>
<gene>
    <name evidence="2" type="ORF">KIPB_005659</name>
</gene>
<feature type="region of interest" description="Disordered" evidence="1">
    <location>
        <begin position="107"/>
        <end position="250"/>
    </location>
</feature>